<evidence type="ECO:0000313" key="1">
    <source>
        <dbReference type="EMBL" id="GJA54983.1"/>
    </source>
</evidence>
<evidence type="ECO:0000313" key="2">
    <source>
        <dbReference type="Proteomes" id="UP000887009"/>
    </source>
</evidence>
<organism evidence="1 2">
    <name type="scientific">Aeromonas caviae</name>
    <name type="common">Aeromonas punctata</name>
    <dbReference type="NCBI Taxonomy" id="648"/>
    <lineage>
        <taxon>Bacteria</taxon>
        <taxon>Pseudomonadati</taxon>
        <taxon>Pseudomonadota</taxon>
        <taxon>Gammaproteobacteria</taxon>
        <taxon>Aeromonadales</taxon>
        <taxon>Aeromonadaceae</taxon>
        <taxon>Aeromonas</taxon>
    </lineage>
</organism>
<dbReference type="InterPro" id="IPR006521">
    <property type="entry name" value="Tail_protein_I"/>
</dbReference>
<gene>
    <name evidence="1" type="ORF">KAM348_24060</name>
</gene>
<dbReference type="RefSeq" id="WP_223919991.1">
    <property type="nucleotide sequence ID" value="NZ_BPNL01000025.1"/>
</dbReference>
<dbReference type="NCBIfam" id="TIGR01634">
    <property type="entry name" value="tail_P2_I"/>
    <property type="match status" value="1"/>
</dbReference>
<sequence>MDLLPPNATPAERRLATVAANACDLPVEVLRTLWDPHTCPAWRLPSLAAERSVARWDENWPEATKRKVIANAPFVHRHKGTVGALRRAVEPLGYLIRVLHWYQEIPTATPGTFKLDIGVLYTGITEQMYAELERLIDDAKPLTRHLTGMAISMETRGQIYLGAACYLGDELTIYPYSPEAIEIRGQQWSGGITHTIDTMTIQPQQTGGAA</sequence>
<comment type="caution">
    <text evidence="1">The sequence shown here is derived from an EMBL/GenBank/DDBJ whole genome shotgun (WGS) entry which is preliminary data.</text>
</comment>
<protein>
    <submittedName>
        <fullName evidence="1">Phage tail protein I</fullName>
    </submittedName>
</protein>
<dbReference type="AlphaFoldDB" id="A0AAI9KTR3"/>
<name>A0AAI9KTR3_AERCA</name>
<dbReference type="Proteomes" id="UP000887009">
    <property type="component" value="Unassembled WGS sequence"/>
</dbReference>
<reference evidence="1" key="1">
    <citation type="submission" date="2021-07" db="EMBL/GenBank/DDBJ databases">
        <title>Draft genome sequence of carbapenem-resistant Aeromonas spp. in Japan.</title>
        <authorList>
            <person name="Maehana S."/>
            <person name="Suzuki M."/>
            <person name="Kitasato H."/>
        </authorList>
    </citation>
    <scope>NUCLEOTIDE SEQUENCE</scope>
    <source>
        <strain evidence="1">KAM348</strain>
    </source>
</reference>
<proteinExistence type="predicted"/>
<dbReference type="EMBL" id="BPNL01000025">
    <property type="protein sequence ID" value="GJA54983.1"/>
    <property type="molecule type" value="Genomic_DNA"/>
</dbReference>
<accession>A0AAI9KTR3</accession>
<dbReference type="Pfam" id="PF09684">
    <property type="entry name" value="Tail_P2_I"/>
    <property type="match status" value="1"/>
</dbReference>